<keyword evidence="3" id="KW-0804">Transcription</keyword>
<dbReference type="OrthoDB" id="9815744at2"/>
<proteinExistence type="predicted"/>
<evidence type="ECO:0000256" key="1">
    <source>
        <dbReference type="ARBA" id="ARBA00023015"/>
    </source>
</evidence>
<dbReference type="PANTHER" id="PTHR44688">
    <property type="entry name" value="DNA-BINDING TRANSCRIPTIONAL ACTIVATOR DEVR_DOSR"/>
    <property type="match status" value="1"/>
</dbReference>
<comment type="caution">
    <text evidence="5">The sequence shown here is derived from an EMBL/GenBank/DDBJ whole genome shotgun (WGS) entry which is preliminary data.</text>
</comment>
<accession>A0A4R4YV65</accession>
<dbReference type="CDD" id="cd06170">
    <property type="entry name" value="LuxR_C_like"/>
    <property type="match status" value="1"/>
</dbReference>
<dbReference type="GO" id="GO:0006355">
    <property type="term" value="P:regulation of DNA-templated transcription"/>
    <property type="evidence" value="ECO:0007669"/>
    <property type="project" value="InterPro"/>
</dbReference>
<reference evidence="5 6" key="1">
    <citation type="submission" date="2019-03" db="EMBL/GenBank/DDBJ databases">
        <title>Draft genome sequences of novel Actinobacteria.</title>
        <authorList>
            <person name="Sahin N."/>
            <person name="Ay H."/>
            <person name="Saygin H."/>
        </authorList>
    </citation>
    <scope>NUCLEOTIDE SEQUENCE [LARGE SCALE GENOMIC DNA]</scope>
    <source>
        <strain evidence="5 6">JCM 13523</strain>
    </source>
</reference>
<keyword evidence="6" id="KW-1185">Reference proteome</keyword>
<dbReference type="AlphaFoldDB" id="A0A4R4YV65"/>
<feature type="domain" description="HTH luxR-type" evidence="4">
    <location>
        <begin position="283"/>
        <end position="348"/>
    </location>
</feature>
<dbReference type="GO" id="GO:0003677">
    <property type="term" value="F:DNA binding"/>
    <property type="evidence" value="ECO:0007669"/>
    <property type="project" value="UniProtKB-KW"/>
</dbReference>
<sequence length="366" mass="39744">MKTYRAETAYAGLEAAADAGLRWDDFCRAATELLAQAIPFDSLCMGTSDPATNLLCGAVLHDLDQLSTEEFVEAEYGDPDYNHFVDLARRTVGVSILDEATDGNPQLSRRYREFLTRIDIPHEMRSALRSTGRMWGVVTLYRSTGRSGFSPGEAAFMHRIEPVLARGLRRGLIVGDVQRAERSAANAVVILNAADQVVSATDAAEQRFLDLGGDLWSLLPVAVKSVVAAARGVAGQWVPEMQVRTQAGEWLTLHAARVRGPEGTTDDVAVTIAPAGPAEIIPLVVAAHGLTKREQQVVQQVLAGASTAEIARRLHMSPYTVQDHLKVVFEKVGVSSRRELTSRVFFDHYVGRFGQSPTATGWFAGG</sequence>
<organism evidence="5 6">
    <name type="scientific">Kribbella antibiotica</name>
    <dbReference type="NCBI Taxonomy" id="190195"/>
    <lineage>
        <taxon>Bacteria</taxon>
        <taxon>Bacillati</taxon>
        <taxon>Actinomycetota</taxon>
        <taxon>Actinomycetes</taxon>
        <taxon>Propionibacteriales</taxon>
        <taxon>Kribbellaceae</taxon>
        <taxon>Kribbella</taxon>
    </lineage>
</organism>
<gene>
    <name evidence="5" type="ORF">E1263_32285</name>
</gene>
<evidence type="ECO:0000256" key="3">
    <source>
        <dbReference type="ARBA" id="ARBA00023163"/>
    </source>
</evidence>
<dbReference type="SUPFAM" id="SSF55781">
    <property type="entry name" value="GAF domain-like"/>
    <property type="match status" value="1"/>
</dbReference>
<evidence type="ECO:0000256" key="2">
    <source>
        <dbReference type="ARBA" id="ARBA00023125"/>
    </source>
</evidence>
<evidence type="ECO:0000313" key="5">
    <source>
        <dbReference type="EMBL" id="TDD49288.1"/>
    </source>
</evidence>
<dbReference type="PROSITE" id="PS50043">
    <property type="entry name" value="HTH_LUXR_2"/>
    <property type="match status" value="1"/>
</dbReference>
<dbReference type="EMBL" id="SMKX01000132">
    <property type="protein sequence ID" value="TDD49288.1"/>
    <property type="molecule type" value="Genomic_DNA"/>
</dbReference>
<dbReference type="InterPro" id="IPR016032">
    <property type="entry name" value="Sig_transdc_resp-reg_C-effctor"/>
</dbReference>
<dbReference type="InterPro" id="IPR036388">
    <property type="entry name" value="WH-like_DNA-bd_sf"/>
</dbReference>
<dbReference type="Proteomes" id="UP000295124">
    <property type="component" value="Unassembled WGS sequence"/>
</dbReference>
<keyword evidence="2" id="KW-0238">DNA-binding</keyword>
<evidence type="ECO:0000259" key="4">
    <source>
        <dbReference type="PROSITE" id="PS50043"/>
    </source>
</evidence>
<dbReference type="RefSeq" id="WP_132174305.1">
    <property type="nucleotide sequence ID" value="NZ_SMKX01000132.1"/>
</dbReference>
<dbReference type="PRINTS" id="PR00038">
    <property type="entry name" value="HTHLUXR"/>
</dbReference>
<name>A0A4R4YV65_9ACTN</name>
<dbReference type="InterPro" id="IPR000792">
    <property type="entry name" value="Tscrpt_reg_LuxR_C"/>
</dbReference>
<dbReference type="SUPFAM" id="SSF46894">
    <property type="entry name" value="C-terminal effector domain of the bipartite response regulators"/>
    <property type="match status" value="1"/>
</dbReference>
<dbReference type="PANTHER" id="PTHR44688:SF16">
    <property type="entry name" value="DNA-BINDING TRANSCRIPTIONAL ACTIVATOR DEVR_DOSR"/>
    <property type="match status" value="1"/>
</dbReference>
<dbReference type="SMART" id="SM00421">
    <property type="entry name" value="HTH_LUXR"/>
    <property type="match status" value="1"/>
</dbReference>
<protein>
    <submittedName>
        <fullName evidence="5">LuxR family transcriptional regulator</fullName>
    </submittedName>
</protein>
<dbReference type="Gene3D" id="1.10.10.10">
    <property type="entry name" value="Winged helix-like DNA-binding domain superfamily/Winged helix DNA-binding domain"/>
    <property type="match status" value="1"/>
</dbReference>
<dbReference type="Pfam" id="PF00196">
    <property type="entry name" value="GerE"/>
    <property type="match status" value="1"/>
</dbReference>
<evidence type="ECO:0000313" key="6">
    <source>
        <dbReference type="Proteomes" id="UP000295124"/>
    </source>
</evidence>
<keyword evidence="1" id="KW-0805">Transcription regulation</keyword>